<accession>A0AAN8ZZN7</accession>
<feature type="domain" description="ABC1 atypical kinase-like" evidence="7">
    <location>
        <begin position="811"/>
        <end position="1051"/>
    </location>
</feature>
<keyword evidence="4" id="KW-0547">Nucleotide-binding</keyword>
<feature type="region of interest" description="Disordered" evidence="6">
    <location>
        <begin position="630"/>
        <end position="651"/>
    </location>
</feature>
<dbReference type="AlphaFoldDB" id="A0AAN8ZZN7"/>
<evidence type="ECO:0000256" key="2">
    <source>
        <dbReference type="ARBA" id="ARBA00009670"/>
    </source>
</evidence>
<keyword evidence="5" id="KW-0067">ATP-binding</keyword>
<dbReference type="SUPFAM" id="SSF56112">
    <property type="entry name" value="Protein kinase-like (PK-like)"/>
    <property type="match status" value="1"/>
</dbReference>
<reference evidence="8 9" key="1">
    <citation type="submission" date="2023-11" db="EMBL/GenBank/DDBJ databases">
        <title>Halocaridina rubra genome assembly.</title>
        <authorList>
            <person name="Smith C."/>
        </authorList>
    </citation>
    <scope>NUCLEOTIDE SEQUENCE [LARGE SCALE GENOMIC DNA]</scope>
    <source>
        <strain evidence="8">EP-1</strain>
        <tissue evidence="8">Whole</tissue>
    </source>
</reference>
<feature type="region of interest" description="Disordered" evidence="6">
    <location>
        <begin position="681"/>
        <end position="716"/>
    </location>
</feature>
<dbReference type="InterPro" id="IPR051409">
    <property type="entry name" value="Atypical_kinase_ADCK"/>
</dbReference>
<feature type="compositionally biased region" description="Low complexity" evidence="6">
    <location>
        <begin position="472"/>
        <end position="485"/>
    </location>
</feature>
<comment type="similarity">
    <text evidence="2">Belongs to the protein kinase superfamily. ADCK protein kinase family.</text>
</comment>
<evidence type="ECO:0000256" key="1">
    <source>
        <dbReference type="ARBA" id="ARBA00004749"/>
    </source>
</evidence>
<keyword evidence="3" id="KW-0808">Transferase</keyword>
<dbReference type="InterPro" id="IPR011009">
    <property type="entry name" value="Kinase-like_dom_sf"/>
</dbReference>
<evidence type="ECO:0000313" key="9">
    <source>
        <dbReference type="Proteomes" id="UP001381693"/>
    </source>
</evidence>
<evidence type="ECO:0000256" key="4">
    <source>
        <dbReference type="ARBA" id="ARBA00022741"/>
    </source>
</evidence>
<dbReference type="CDD" id="cd13970">
    <property type="entry name" value="ABC1_ADCK3"/>
    <property type="match status" value="1"/>
</dbReference>
<evidence type="ECO:0000313" key="8">
    <source>
        <dbReference type="EMBL" id="KAK7066850.1"/>
    </source>
</evidence>
<evidence type="ECO:0000259" key="7">
    <source>
        <dbReference type="Pfam" id="PF03109"/>
    </source>
</evidence>
<dbReference type="EMBL" id="JAXCGZ010018997">
    <property type="protein sequence ID" value="KAK7066850.1"/>
    <property type="molecule type" value="Genomic_DNA"/>
</dbReference>
<gene>
    <name evidence="8" type="primary">ADCK3</name>
    <name evidence="8" type="ORF">SK128_015947</name>
</gene>
<dbReference type="Pfam" id="PF03109">
    <property type="entry name" value="ABC1"/>
    <property type="match status" value="1"/>
</dbReference>
<dbReference type="InterPro" id="IPR034646">
    <property type="entry name" value="ADCK3_dom"/>
</dbReference>
<dbReference type="GO" id="GO:0005524">
    <property type="term" value="F:ATP binding"/>
    <property type="evidence" value="ECO:0007669"/>
    <property type="project" value="UniProtKB-KW"/>
</dbReference>
<sequence length="1167" mass="127208">MSRPPWGNDLLGLLRGLSRIGSAAAEIRSQEVTKAWATSSLRPIIVQGAINLQEKVTKTLQDPSSVQAELSKNTSEAFARLSVVAEGIKAYRTLTPPLPKEGTHTATREAYDPIYDPNITELSIEDVMMHQAMSGHEDHIAQDSKVTEALGSIKAVTDSAAANIGEVRDEVSRRLFEPISDATRLKESAESVITEEELKAVSDALTNLQSAAYGHSLRESDNVSGFEPVSEETLDIGKAKSKNELVSEYAEKENASIDTKDPPIEKLSIEDIMMQEALSSHDDSVKAAVENLAAKTSAGIDDKSDATRRIEEFDRLIDSLKVTESEITEEHLCAVSEKLEEVQNIAFGHDLRVFKDTEQYTPVEKVVEKDSETQSTDNSGAGEIATSFKDTSETTSSHSTENNMTGEKATSFEDTPATASARSEKENTNLELDSTIAQVAKSVELGVSDKVVQDIDVTVQVEHSMEAKSVCSVPESVISPESPGSKTHLGAPNTSPSGSFDGTNIGIAAAASAATATAAASATVAVPGILTAAGSAAIATHYREKEQNVMKEERVAVDDAPDKLDRFSQKLDVPENAHTDTSTQIEGSKTETKIIFEPTTEQPSQGAAPEDSDIFRKTEGYPQFDDAATFRADSTSASSSLSSASVTSGTENDPTIYTTAAAAAVSKATIADNINQLGSKQESIPAAKPKPKLLGRKPLAKDKPKSTLAENAKARKVPHSRFGRMLSFGSLAAGLGAGTIAEMTRRTLGVNQGKGSGSLLDASPFLTEANAKRIVDTLCKVRGAALKLGQMLSIQDSALINPQVQKIFERVRQSADFMPEWQLERAIIEQLGEDWKSKVSFFDNKPFAAASIGQVHLVKLPDGRPAAMKIQYPGVAEGIESDINNLISTLKVANIIPEGLYVDSVIEVAKKELGWECNYIREAECTDRYRELVKPYPEYYVPEVISNLSTKQIFTSELIEGIAVDKCVDLDQDTRNYVCEKILHLCLLELFKFGFMQTDPNWSNFFYNADTEQIALLDFGACRSYDKSFVDKYIHIIHGAATKDREKIRHYSQELGFLTGYEAKVMVNAHVDAIMILGEAFQEDKPFSFGSQDTTYRIQHLVPVMLSHRMCAPPEESYSLHRKMSGVFLLCAKLNGIVRCKPLFDEAYNSYKYGGTWEEFHASQNAE</sequence>
<comment type="pathway">
    <text evidence="1">Cofactor biosynthesis; ubiquinone biosynthesis.</text>
</comment>
<dbReference type="GO" id="GO:0006744">
    <property type="term" value="P:ubiquinone biosynthetic process"/>
    <property type="evidence" value="ECO:0007669"/>
    <property type="project" value="TreeGrafter"/>
</dbReference>
<evidence type="ECO:0000256" key="6">
    <source>
        <dbReference type="SAM" id="MobiDB-lite"/>
    </source>
</evidence>
<evidence type="ECO:0000256" key="3">
    <source>
        <dbReference type="ARBA" id="ARBA00022679"/>
    </source>
</evidence>
<dbReference type="PANTHER" id="PTHR43851">
    <property type="match status" value="1"/>
</dbReference>
<dbReference type="PANTHER" id="PTHR43851:SF3">
    <property type="entry name" value="COENZYME Q8"/>
    <property type="match status" value="1"/>
</dbReference>
<evidence type="ECO:0000256" key="5">
    <source>
        <dbReference type="ARBA" id="ARBA00022840"/>
    </source>
</evidence>
<dbReference type="Proteomes" id="UP001381693">
    <property type="component" value="Unassembled WGS sequence"/>
</dbReference>
<feature type="region of interest" description="Disordered" evidence="6">
    <location>
        <begin position="472"/>
        <end position="497"/>
    </location>
</feature>
<name>A0AAN8ZZN7_HALRR</name>
<organism evidence="8 9">
    <name type="scientific">Halocaridina rubra</name>
    <name type="common">Hawaiian red shrimp</name>
    <dbReference type="NCBI Taxonomy" id="373956"/>
    <lineage>
        <taxon>Eukaryota</taxon>
        <taxon>Metazoa</taxon>
        <taxon>Ecdysozoa</taxon>
        <taxon>Arthropoda</taxon>
        <taxon>Crustacea</taxon>
        <taxon>Multicrustacea</taxon>
        <taxon>Malacostraca</taxon>
        <taxon>Eumalacostraca</taxon>
        <taxon>Eucarida</taxon>
        <taxon>Decapoda</taxon>
        <taxon>Pleocyemata</taxon>
        <taxon>Caridea</taxon>
        <taxon>Atyoidea</taxon>
        <taxon>Atyidae</taxon>
        <taxon>Halocaridina</taxon>
    </lineage>
</organism>
<dbReference type="InterPro" id="IPR004147">
    <property type="entry name" value="ABC1_dom"/>
</dbReference>
<comment type="caution">
    <text evidence="8">The sequence shown here is derived from an EMBL/GenBank/DDBJ whole genome shotgun (WGS) entry which is preliminary data.</text>
</comment>
<proteinExistence type="inferred from homology"/>
<feature type="region of interest" description="Disordered" evidence="6">
    <location>
        <begin position="365"/>
        <end position="426"/>
    </location>
</feature>
<dbReference type="GO" id="GO:0016740">
    <property type="term" value="F:transferase activity"/>
    <property type="evidence" value="ECO:0007669"/>
    <property type="project" value="UniProtKB-KW"/>
</dbReference>
<keyword evidence="9" id="KW-1185">Reference proteome</keyword>
<protein>
    <submittedName>
        <fullName evidence="8">ABC1</fullName>
    </submittedName>
</protein>
<feature type="compositionally biased region" description="Low complexity" evidence="6">
    <location>
        <begin position="630"/>
        <end position="648"/>
    </location>
</feature>